<dbReference type="GO" id="GO:0007186">
    <property type="term" value="P:G protein-coupled receptor signaling pathway"/>
    <property type="evidence" value="ECO:0000318"/>
    <property type="project" value="GO_Central"/>
</dbReference>
<dbReference type="KEGG" id="tps:THAPSDRAFT_5615"/>
<evidence type="ECO:0000313" key="4">
    <source>
        <dbReference type="EMBL" id="EED92107.1"/>
    </source>
</evidence>
<dbReference type="GeneID" id="7445191"/>
<dbReference type="GO" id="GO:0005085">
    <property type="term" value="F:guanyl-nucleotide exchange factor activity"/>
    <property type="evidence" value="ECO:0000318"/>
    <property type="project" value="GO_Central"/>
</dbReference>
<keyword evidence="5" id="KW-1185">Reference proteome</keyword>
<dbReference type="PANTHER" id="PTHR12425:SF5">
    <property type="entry name" value="SYNEMBRYN"/>
    <property type="match status" value="1"/>
</dbReference>
<evidence type="ECO:0000256" key="3">
    <source>
        <dbReference type="ARBA" id="ARBA00023186"/>
    </source>
</evidence>
<dbReference type="Gene3D" id="1.25.10.10">
    <property type="entry name" value="Leucine-rich Repeat Variant"/>
    <property type="match status" value="1"/>
</dbReference>
<name>B8C3E5_THAPS</name>
<evidence type="ECO:0000256" key="1">
    <source>
        <dbReference type="ARBA" id="ARBA00009049"/>
    </source>
</evidence>
<sequence length="526" mass="57416">MAAQRLLTALESLSPTSNDNNSPTNGNALLLLSEWSDDLEKDLLSAASTGTSAEEVEASHASVNDAASVLHHSLMFAAVSSYDFGGEWAVNGDHEMSFKAASLLCDDENNKVNLQLLAALLRATGLFLRWNAQVLQSANVHSSSNPIAKFKSKGMLLLYCKLLEVQLPTPTSPDVPRFASICLFRATYGNDSLTFKARTTLVESIDGCEYLMKALMKGDQPASRVFSIVRNVHHLIAAHPTSIGTMDGAVQKITADELPNNEYAQGLLEVLVATLSWALRSEPTFPGDEYDRRPDLVLEILRSLFAMDAGLSSNSSHNKDTMTRIGIILCELLQYSNSDMRVYQCKLAVVALLLNAPDDYSEYLAVNRGIIPLIDIMAYQLSVVVIERTGSSAEDAAAAVPILLVLRKLAQASSSVLKLVQDEVFPPDAEEAFKEKALSEIMKKQSEGTVRAKNMAPLDAPRGTLRWKLIRLMTWTESNVKRSASELLWTLCDEDSTQFVLRTGFGNAIHFLGMKGCVNLPTGVAI</sequence>
<dbReference type="RefSeq" id="XP_002290355.1">
    <property type="nucleotide sequence ID" value="XM_002290319.1"/>
</dbReference>
<dbReference type="EMBL" id="CM000642">
    <property type="protein sequence ID" value="EED92107.1"/>
    <property type="molecule type" value="Genomic_DNA"/>
</dbReference>
<dbReference type="eggNOG" id="KOG4464">
    <property type="taxonomic scope" value="Eukaryota"/>
</dbReference>
<dbReference type="InterPro" id="IPR019318">
    <property type="entry name" value="Gua_nucleotide_exch_fac_Ric8"/>
</dbReference>
<evidence type="ECO:0000313" key="5">
    <source>
        <dbReference type="Proteomes" id="UP000001449"/>
    </source>
</evidence>
<reference evidence="4 5" key="1">
    <citation type="journal article" date="2004" name="Science">
        <title>The genome of the diatom Thalassiosira pseudonana: ecology, evolution, and metabolism.</title>
        <authorList>
            <person name="Armbrust E.V."/>
            <person name="Berges J.A."/>
            <person name="Bowler C."/>
            <person name="Green B.R."/>
            <person name="Martinez D."/>
            <person name="Putnam N.H."/>
            <person name="Zhou S."/>
            <person name="Allen A.E."/>
            <person name="Apt K.E."/>
            <person name="Bechner M."/>
            <person name="Brzezinski M.A."/>
            <person name="Chaal B.K."/>
            <person name="Chiovitti A."/>
            <person name="Davis A.K."/>
            <person name="Demarest M.S."/>
            <person name="Detter J.C."/>
            <person name="Glavina T."/>
            <person name="Goodstein D."/>
            <person name="Hadi M.Z."/>
            <person name="Hellsten U."/>
            <person name="Hildebrand M."/>
            <person name="Jenkins B.D."/>
            <person name="Jurka J."/>
            <person name="Kapitonov V.V."/>
            <person name="Kroger N."/>
            <person name="Lau W.W."/>
            <person name="Lane T.W."/>
            <person name="Larimer F.W."/>
            <person name="Lippmeier J.C."/>
            <person name="Lucas S."/>
            <person name="Medina M."/>
            <person name="Montsant A."/>
            <person name="Obornik M."/>
            <person name="Parker M.S."/>
            <person name="Palenik B."/>
            <person name="Pazour G.J."/>
            <person name="Richardson P.M."/>
            <person name="Rynearson T.A."/>
            <person name="Saito M.A."/>
            <person name="Schwartz D.C."/>
            <person name="Thamatrakoln K."/>
            <person name="Valentin K."/>
            <person name="Vardi A."/>
            <person name="Wilkerson F.P."/>
            <person name="Rokhsar D.S."/>
        </authorList>
    </citation>
    <scope>NUCLEOTIDE SEQUENCE [LARGE SCALE GENOMIC DNA]</scope>
    <source>
        <strain evidence="4 5">CCMP1335</strain>
    </source>
</reference>
<dbReference type="STRING" id="35128.B8C3E5"/>
<dbReference type="Pfam" id="PF10165">
    <property type="entry name" value="Ric8"/>
    <property type="match status" value="1"/>
</dbReference>
<gene>
    <name evidence="4" type="ORF">THAPSDRAFT_5615</name>
</gene>
<organism evidence="4 5">
    <name type="scientific">Thalassiosira pseudonana</name>
    <name type="common">Marine diatom</name>
    <name type="synonym">Cyclotella nana</name>
    <dbReference type="NCBI Taxonomy" id="35128"/>
    <lineage>
        <taxon>Eukaryota</taxon>
        <taxon>Sar</taxon>
        <taxon>Stramenopiles</taxon>
        <taxon>Ochrophyta</taxon>
        <taxon>Bacillariophyta</taxon>
        <taxon>Coscinodiscophyceae</taxon>
        <taxon>Thalassiosirophycidae</taxon>
        <taxon>Thalassiosirales</taxon>
        <taxon>Thalassiosiraceae</taxon>
        <taxon>Thalassiosira</taxon>
    </lineage>
</organism>
<dbReference type="HOGENOM" id="CLU_518304_0_0_1"/>
<protein>
    <submittedName>
        <fullName evidence="4">Uncharacterized protein</fullName>
    </submittedName>
</protein>
<dbReference type="AlphaFoldDB" id="B8C3E5"/>
<dbReference type="GO" id="GO:0005737">
    <property type="term" value="C:cytoplasm"/>
    <property type="evidence" value="ECO:0000318"/>
    <property type="project" value="GO_Central"/>
</dbReference>
<proteinExistence type="inferred from homology"/>
<dbReference type="PANTHER" id="PTHR12425">
    <property type="entry name" value="SYNEMBRYN"/>
    <property type="match status" value="1"/>
</dbReference>
<keyword evidence="3" id="KW-0143">Chaperone</keyword>
<reference evidence="4 5" key="2">
    <citation type="journal article" date="2008" name="Nature">
        <title>The Phaeodactylum genome reveals the evolutionary history of diatom genomes.</title>
        <authorList>
            <person name="Bowler C."/>
            <person name="Allen A.E."/>
            <person name="Badger J.H."/>
            <person name="Grimwood J."/>
            <person name="Jabbari K."/>
            <person name="Kuo A."/>
            <person name="Maheswari U."/>
            <person name="Martens C."/>
            <person name="Maumus F."/>
            <person name="Otillar R.P."/>
            <person name="Rayko E."/>
            <person name="Salamov A."/>
            <person name="Vandepoele K."/>
            <person name="Beszteri B."/>
            <person name="Gruber A."/>
            <person name="Heijde M."/>
            <person name="Katinka M."/>
            <person name="Mock T."/>
            <person name="Valentin K."/>
            <person name="Verret F."/>
            <person name="Berges J.A."/>
            <person name="Brownlee C."/>
            <person name="Cadoret J.P."/>
            <person name="Chiovitti A."/>
            <person name="Choi C.J."/>
            <person name="Coesel S."/>
            <person name="De Martino A."/>
            <person name="Detter J.C."/>
            <person name="Durkin C."/>
            <person name="Falciatore A."/>
            <person name="Fournet J."/>
            <person name="Haruta M."/>
            <person name="Huysman M.J."/>
            <person name="Jenkins B.D."/>
            <person name="Jiroutova K."/>
            <person name="Jorgensen R.E."/>
            <person name="Joubert Y."/>
            <person name="Kaplan A."/>
            <person name="Kroger N."/>
            <person name="Kroth P.G."/>
            <person name="La Roche J."/>
            <person name="Lindquist E."/>
            <person name="Lommer M."/>
            <person name="Martin-Jezequel V."/>
            <person name="Lopez P.J."/>
            <person name="Lucas S."/>
            <person name="Mangogna M."/>
            <person name="McGinnis K."/>
            <person name="Medlin L.K."/>
            <person name="Montsant A."/>
            <person name="Oudot-Le Secq M.P."/>
            <person name="Napoli C."/>
            <person name="Obornik M."/>
            <person name="Parker M.S."/>
            <person name="Petit J.L."/>
            <person name="Porcel B.M."/>
            <person name="Poulsen N."/>
            <person name="Robison M."/>
            <person name="Rychlewski L."/>
            <person name="Rynearson T.A."/>
            <person name="Schmutz J."/>
            <person name="Shapiro H."/>
            <person name="Siaut M."/>
            <person name="Stanley M."/>
            <person name="Sussman M.R."/>
            <person name="Taylor A.R."/>
            <person name="Vardi A."/>
            <person name="von Dassow P."/>
            <person name="Vyverman W."/>
            <person name="Willis A."/>
            <person name="Wyrwicz L.S."/>
            <person name="Rokhsar D.S."/>
            <person name="Weissenbach J."/>
            <person name="Armbrust E.V."/>
            <person name="Green B.R."/>
            <person name="Van de Peer Y."/>
            <person name="Grigoriev I.V."/>
        </authorList>
    </citation>
    <scope>NUCLEOTIDE SEQUENCE [LARGE SCALE GENOMIC DNA]</scope>
    <source>
        <strain evidence="4 5">CCMP1335</strain>
    </source>
</reference>
<dbReference type="GO" id="GO:0001965">
    <property type="term" value="F:G-protein alpha-subunit binding"/>
    <property type="evidence" value="ECO:0000318"/>
    <property type="project" value="GO_Central"/>
</dbReference>
<dbReference type="PaxDb" id="35128-Thaps5615"/>
<dbReference type="InterPro" id="IPR011989">
    <property type="entry name" value="ARM-like"/>
</dbReference>
<dbReference type="Proteomes" id="UP000001449">
    <property type="component" value="Chromosome 5"/>
</dbReference>
<accession>B8C3E5</accession>
<comment type="similarity">
    <text evidence="1">Belongs to the synembryn family.</text>
</comment>
<dbReference type="InParanoid" id="B8C3E5"/>
<keyword evidence="2" id="KW-0344">Guanine-nucleotide releasing factor</keyword>
<evidence type="ECO:0000256" key="2">
    <source>
        <dbReference type="ARBA" id="ARBA00022658"/>
    </source>
</evidence>